<organism evidence="1 2">
    <name type="scientific">Wuchereria bancrofti</name>
    <dbReference type="NCBI Taxonomy" id="6293"/>
    <lineage>
        <taxon>Eukaryota</taxon>
        <taxon>Metazoa</taxon>
        <taxon>Ecdysozoa</taxon>
        <taxon>Nematoda</taxon>
        <taxon>Chromadorea</taxon>
        <taxon>Rhabditida</taxon>
        <taxon>Spirurina</taxon>
        <taxon>Spiruromorpha</taxon>
        <taxon>Filarioidea</taxon>
        <taxon>Onchocercidae</taxon>
        <taxon>Wuchereria</taxon>
    </lineage>
</organism>
<dbReference type="Proteomes" id="UP000004810">
    <property type="component" value="Unassembled WGS sequence"/>
</dbReference>
<evidence type="ECO:0000313" key="2">
    <source>
        <dbReference type="Proteomes" id="UP000004810"/>
    </source>
</evidence>
<sequence>DCTDRLPQKLTVRNFDIFCFIFSAASYLADIGSDATVAYIHYCEHRVGFGS</sequence>
<feature type="non-terminal residue" evidence="1">
    <location>
        <position position="1"/>
    </location>
</feature>
<reference evidence="2" key="1">
    <citation type="submission" date="2012-08" db="EMBL/GenBank/DDBJ databases">
        <title>The Genome Sequence of Wuchereria bancrofti.</title>
        <authorList>
            <person name="Nutman T.B."/>
            <person name="Fink D.L."/>
            <person name="Russ C."/>
            <person name="Young S."/>
            <person name="Zeng Q."/>
            <person name="Koehrsen M."/>
            <person name="Alvarado L."/>
            <person name="Berlin A."/>
            <person name="Chapman S.B."/>
            <person name="Chen Z."/>
            <person name="Freedman E."/>
            <person name="Gellesch M."/>
            <person name="Goldberg J."/>
            <person name="Griggs A."/>
            <person name="Gujja S."/>
            <person name="Heilman E.R."/>
            <person name="Heiman D."/>
            <person name="Hepburn T."/>
            <person name="Howarth C."/>
            <person name="Jen D."/>
            <person name="Larson L."/>
            <person name="Lewis B."/>
            <person name="Mehta T."/>
            <person name="Park D."/>
            <person name="Pearson M."/>
            <person name="Roberts A."/>
            <person name="Saif S."/>
            <person name="Shea T."/>
            <person name="Shenoy N."/>
            <person name="Sisk P."/>
            <person name="Stolte C."/>
            <person name="Sykes S."/>
            <person name="Walk T."/>
            <person name="White J."/>
            <person name="Yandava C."/>
            <person name="Haas B."/>
            <person name="Henn M.R."/>
            <person name="Nusbaum C."/>
            <person name="Birren B."/>
        </authorList>
    </citation>
    <scope>NUCLEOTIDE SEQUENCE [LARGE SCALE GENOMIC DNA]</scope>
    <source>
        <strain evidence="2">NA</strain>
    </source>
</reference>
<proteinExistence type="predicted"/>
<accession>J9F705</accession>
<name>J9F705_WUCBA</name>
<dbReference type="EMBL" id="ADBV01001200">
    <property type="protein sequence ID" value="EJW85322.1"/>
    <property type="molecule type" value="Genomic_DNA"/>
</dbReference>
<protein>
    <submittedName>
        <fullName evidence="1">Uncharacterized protein</fullName>
    </submittedName>
</protein>
<gene>
    <name evidence="1" type="ORF">WUBG_03768</name>
</gene>
<evidence type="ECO:0000313" key="1">
    <source>
        <dbReference type="EMBL" id="EJW85322.1"/>
    </source>
</evidence>
<comment type="caution">
    <text evidence="1">The sequence shown here is derived from an EMBL/GenBank/DDBJ whole genome shotgun (WGS) entry which is preliminary data.</text>
</comment>
<dbReference type="AlphaFoldDB" id="J9F705"/>